<organism evidence="4 5">
    <name type="scientific">Aspergillus chevalieri</name>
    <name type="common">Eurotium chevalieri</name>
    <dbReference type="NCBI Taxonomy" id="182096"/>
    <lineage>
        <taxon>Eukaryota</taxon>
        <taxon>Fungi</taxon>
        <taxon>Dikarya</taxon>
        <taxon>Ascomycota</taxon>
        <taxon>Pezizomycotina</taxon>
        <taxon>Eurotiomycetes</taxon>
        <taxon>Eurotiomycetidae</taxon>
        <taxon>Eurotiales</taxon>
        <taxon>Aspergillaceae</taxon>
        <taxon>Aspergillus</taxon>
        <taxon>Aspergillus subgen. Aspergillus</taxon>
    </lineage>
</organism>
<dbReference type="SUPFAM" id="SSF53098">
    <property type="entry name" value="Ribonuclease H-like"/>
    <property type="match status" value="1"/>
</dbReference>
<dbReference type="Proteomes" id="UP000637239">
    <property type="component" value="Chromosome 2"/>
</dbReference>
<feature type="compositionally biased region" description="Polar residues" evidence="1">
    <location>
        <begin position="114"/>
        <end position="152"/>
    </location>
</feature>
<evidence type="ECO:0000313" key="3">
    <source>
        <dbReference type="EMBL" id="BCR85763.1"/>
    </source>
</evidence>
<accession>A0A7R7VRX6</accession>
<evidence type="ECO:0000313" key="4">
    <source>
        <dbReference type="EMBL" id="BCR89566.1"/>
    </source>
</evidence>
<feature type="region of interest" description="Disordered" evidence="1">
    <location>
        <begin position="86"/>
        <end position="171"/>
    </location>
</feature>
<proteinExistence type="predicted"/>
<name>A0A7R7VRX6_ASPCH</name>
<evidence type="ECO:0000256" key="1">
    <source>
        <dbReference type="SAM" id="MobiDB-lite"/>
    </source>
</evidence>
<dbReference type="Pfam" id="PF05699">
    <property type="entry name" value="Dimer_Tnp_hAT"/>
    <property type="match status" value="1"/>
</dbReference>
<reference evidence="4" key="2">
    <citation type="submission" date="2021-02" db="EMBL/GenBank/DDBJ databases">
        <title>Aspergillus chevalieri M1 genome sequence.</title>
        <authorList>
            <person name="Kadooka C."/>
            <person name="Mori K."/>
            <person name="Futagami T."/>
        </authorList>
    </citation>
    <scope>NUCLEOTIDE SEQUENCE</scope>
    <source>
        <strain evidence="4">M1</strain>
    </source>
</reference>
<dbReference type="InterPro" id="IPR012337">
    <property type="entry name" value="RNaseH-like_sf"/>
</dbReference>
<dbReference type="GeneID" id="66980122"/>
<evidence type="ECO:0000259" key="2">
    <source>
        <dbReference type="Pfam" id="PF05699"/>
    </source>
</evidence>
<protein>
    <recommendedName>
        <fullName evidence="2">HAT C-terminal dimerisation domain-containing protein</fullName>
    </recommendedName>
</protein>
<feature type="compositionally biased region" description="Acidic residues" evidence="1">
    <location>
        <begin position="86"/>
        <end position="109"/>
    </location>
</feature>
<dbReference type="Proteomes" id="UP000637239">
    <property type="component" value="Chromosome 5"/>
</dbReference>
<dbReference type="EMBL" id="AP024417">
    <property type="protein sequence ID" value="BCR85763.1"/>
    <property type="molecule type" value="Genomic_DNA"/>
</dbReference>
<dbReference type="AlphaFoldDB" id="A0A7R7VRX6"/>
<evidence type="ECO:0000313" key="5">
    <source>
        <dbReference type="Proteomes" id="UP000637239"/>
    </source>
</evidence>
<reference evidence="4" key="1">
    <citation type="submission" date="2021-01" db="EMBL/GenBank/DDBJ databases">
        <authorList>
            <consortium name="Aspergillus chevalieri M1 genome sequencing consortium"/>
            <person name="Kazuki M."/>
            <person name="Futagami T."/>
        </authorList>
    </citation>
    <scope>NUCLEOTIDE SEQUENCE</scope>
    <source>
        <strain evidence="4">M1</strain>
    </source>
</reference>
<dbReference type="InterPro" id="IPR008906">
    <property type="entry name" value="HATC_C_dom"/>
</dbReference>
<dbReference type="KEGG" id="ache:ACHE_21221S"/>
<dbReference type="GO" id="GO:0046983">
    <property type="term" value="F:protein dimerization activity"/>
    <property type="evidence" value="ECO:0007669"/>
    <property type="project" value="InterPro"/>
</dbReference>
<dbReference type="EMBL" id="AP024420">
    <property type="protein sequence ID" value="BCR89566.1"/>
    <property type="molecule type" value="Genomic_DNA"/>
</dbReference>
<feature type="domain" description="HAT C-terminal dimerisation" evidence="2">
    <location>
        <begin position="1"/>
        <end position="43"/>
    </location>
</feature>
<sequence>MARDFLAVPASGVGVENLFSTARDVCHYRRNRLAPETIEAIMIQMSADRFELKREYISVEDGDNDEQNDVGYVDFNVELDVNYISDEEDLGGFEDDDRDRWADDDEEDGLSLPPLQSYQRPSAIHSPSMNAEAHSTTSQSEVINPHPQSATTRPRRVIHEPGYFQRLENGK</sequence>
<dbReference type="RefSeq" id="XP_043134285.1">
    <property type="nucleotide sequence ID" value="XM_043275280.1"/>
</dbReference>
<gene>
    <name evidence="3" type="ORF">ACHE_21221S</name>
    <name evidence="4" type="ORF">ACHE_50764A</name>
</gene>
<keyword evidence="5" id="KW-1185">Reference proteome</keyword>